<name>A0A484CV97_PERFV</name>
<dbReference type="AlphaFoldDB" id="A0A484CV97"/>
<dbReference type="EMBL" id="SCKG01000011">
    <property type="protein sequence ID" value="TDH06846.1"/>
    <property type="molecule type" value="Genomic_DNA"/>
</dbReference>
<dbReference type="PROSITE" id="PS50168">
    <property type="entry name" value="DED"/>
    <property type="match status" value="2"/>
</dbReference>
<dbReference type="FunFam" id="3.40.50.1460:FF:000008">
    <property type="entry name" value="caspase-8 isoform X1"/>
    <property type="match status" value="1"/>
</dbReference>
<dbReference type="PROSITE" id="PS01121">
    <property type="entry name" value="CASPASE_HIS"/>
    <property type="match status" value="1"/>
</dbReference>
<evidence type="ECO:0000256" key="1">
    <source>
        <dbReference type="ARBA" id="ARBA00004123"/>
    </source>
</evidence>
<evidence type="ECO:0000256" key="2">
    <source>
        <dbReference type="ARBA" id="ARBA00004496"/>
    </source>
</evidence>
<dbReference type="PANTHER" id="PTHR48169">
    <property type="entry name" value="DED DOMAIN-CONTAINING PROTEIN"/>
    <property type="match status" value="1"/>
</dbReference>
<dbReference type="EC" id="3.4.22.61" evidence="14"/>
<dbReference type="SUPFAM" id="SSF52129">
    <property type="entry name" value="Caspase-like"/>
    <property type="match status" value="1"/>
</dbReference>
<keyword evidence="23" id="KW-1185">Reference proteome</keyword>
<evidence type="ECO:0000256" key="6">
    <source>
        <dbReference type="ARBA" id="ARBA00022670"/>
    </source>
</evidence>
<dbReference type="GO" id="GO:0005737">
    <property type="term" value="C:cytoplasm"/>
    <property type="evidence" value="ECO:0007669"/>
    <property type="project" value="UniProtKB-SubCell"/>
</dbReference>
<evidence type="ECO:0000256" key="14">
    <source>
        <dbReference type="ARBA" id="ARBA00066479"/>
    </source>
</evidence>
<dbReference type="GO" id="GO:0005634">
    <property type="term" value="C:nucleus"/>
    <property type="evidence" value="ECO:0007669"/>
    <property type="project" value="UniProtKB-SubCell"/>
</dbReference>
<keyword evidence="10" id="KW-0788">Thiol protease</keyword>
<dbReference type="InterPro" id="IPR011600">
    <property type="entry name" value="Pept_C14_caspase"/>
</dbReference>
<dbReference type="InterPro" id="IPR011029">
    <property type="entry name" value="DEATH-like_dom_sf"/>
</dbReference>
<dbReference type="PANTHER" id="PTHR48169:SF7">
    <property type="entry name" value="CASPASE 10"/>
    <property type="match status" value="1"/>
</dbReference>
<evidence type="ECO:0000256" key="15">
    <source>
        <dbReference type="ARBA" id="ARBA00068172"/>
    </source>
</evidence>
<evidence type="ECO:0000256" key="12">
    <source>
        <dbReference type="ARBA" id="ARBA00023242"/>
    </source>
</evidence>
<feature type="domain" description="DED" evidence="19">
    <location>
        <begin position="136"/>
        <end position="213"/>
    </location>
</feature>
<evidence type="ECO:0000256" key="16">
    <source>
        <dbReference type="RuleBase" id="RU003971"/>
    </source>
</evidence>
<evidence type="ECO:0000259" key="21">
    <source>
        <dbReference type="PROSITE" id="PS50208"/>
    </source>
</evidence>
<dbReference type="GO" id="GO:0006915">
    <property type="term" value="P:apoptotic process"/>
    <property type="evidence" value="ECO:0007669"/>
    <property type="project" value="UniProtKB-KW"/>
</dbReference>
<dbReference type="CDD" id="cd00032">
    <property type="entry name" value="CASc"/>
    <property type="match status" value="1"/>
</dbReference>
<dbReference type="Pfam" id="PF01335">
    <property type="entry name" value="DED"/>
    <property type="match status" value="2"/>
</dbReference>
<keyword evidence="9" id="KW-0378">Hydrolase</keyword>
<sequence length="699" mass="78070">MLPVPLNIAVATVFVLSCMCAVPLQGQKPAHVDPLTAHRSNPQCWDSSSALLLEMRSPRIADTVPAFWDLMLFLRSSDNGKHTALFWDLARVFWDLYLDCVLSRSHGMGRRHITALHSLVTDNLLRTRLHTARTMDFQRCLLNAGNALCEDEVKALAFLCADLLGRNPTLVESASDLFLRLADQDHLSAERPHLLTELLLIIQRTRLIRELELPDLSATTRSLISPYRKLLYNLSEGITVGELKHVKFLLNKQLPRRRLEDNVSTLEVFLEMEHMDLICDTNLDLLETIIQSVCPMLNEKINHFKARQLTHTSPGAQETGRPRAMSCPFQPNQVPRSLDPKRTASLTFPEEEFNSLAESTMNTSNTSMDLPNGFSGGDECEALSHGLSGLNTETSSCASLEGYLRIDVSEMLPAQENNKASSEQQTFQTTNTNVESCDVLGTYPMTSAKRGICLIVNNYDFTKSKQALSNREGTMRDAECLHKVFEWLGFEVEIQKDCKREQMLSVLRELGSRPIHSQMDCLVCCILSHGIEGAVYGVEGHTVKIKELMEPVNGLKCPSLAEKPKLFFIQACQGNSEQRAVYIEPDGRAHSPVFSDAVKANESIPSDADFLLGMATVPSFVSFRERKNGTWFIQSLCQNLVQMVLRGSDLVSILTKVNADVSQKTDFTGVKKQMPQPAFSLRKKVVFSIPQASPPNLSQ</sequence>
<evidence type="ECO:0000256" key="13">
    <source>
        <dbReference type="ARBA" id="ARBA00051626"/>
    </source>
</evidence>
<keyword evidence="5" id="KW-0597">Phosphoprotein</keyword>
<dbReference type="CDD" id="cd08792">
    <property type="entry name" value="DED_Caspase_8_10_r1"/>
    <property type="match status" value="1"/>
</dbReference>
<dbReference type="Pfam" id="PF00656">
    <property type="entry name" value="Peptidase_C14"/>
    <property type="match status" value="1"/>
</dbReference>
<dbReference type="InterPro" id="IPR001309">
    <property type="entry name" value="Pept_C14_p20"/>
</dbReference>
<accession>A0A484CV97</accession>
<dbReference type="InterPro" id="IPR002138">
    <property type="entry name" value="Pept_C14_p10"/>
</dbReference>
<evidence type="ECO:0000256" key="3">
    <source>
        <dbReference type="ARBA" id="ARBA00010134"/>
    </source>
</evidence>
<evidence type="ECO:0000313" key="22">
    <source>
        <dbReference type="EMBL" id="TDH06846.1"/>
    </source>
</evidence>
<comment type="similarity">
    <text evidence="3 16">Belongs to the peptidase C14A family.</text>
</comment>
<evidence type="ECO:0000256" key="10">
    <source>
        <dbReference type="ARBA" id="ARBA00022807"/>
    </source>
</evidence>
<gene>
    <name evidence="22" type="ORF">EPR50_G00117820</name>
</gene>
<evidence type="ECO:0000256" key="8">
    <source>
        <dbReference type="ARBA" id="ARBA00022737"/>
    </source>
</evidence>
<evidence type="ECO:0000256" key="17">
    <source>
        <dbReference type="SAM" id="MobiDB-lite"/>
    </source>
</evidence>
<dbReference type="GO" id="GO:0005886">
    <property type="term" value="C:plasma membrane"/>
    <property type="evidence" value="ECO:0007669"/>
    <property type="project" value="UniProtKB-ARBA"/>
</dbReference>
<keyword evidence="12" id="KW-0539">Nucleus</keyword>
<dbReference type="PROSITE" id="PS50207">
    <property type="entry name" value="CASPASE_P10"/>
    <property type="match status" value="1"/>
</dbReference>
<feature type="signal peptide" evidence="18">
    <location>
        <begin position="1"/>
        <end position="26"/>
    </location>
</feature>
<dbReference type="PRINTS" id="PR00376">
    <property type="entry name" value="IL1BCENZYME"/>
</dbReference>
<dbReference type="InterPro" id="IPR015917">
    <property type="entry name" value="Pept_C14A"/>
</dbReference>
<dbReference type="STRING" id="8167.A0A484CV97"/>
<dbReference type="InterPro" id="IPR033139">
    <property type="entry name" value="Caspase_cys_AS"/>
</dbReference>
<dbReference type="GO" id="GO:0004197">
    <property type="term" value="F:cysteine-type endopeptidase activity"/>
    <property type="evidence" value="ECO:0007669"/>
    <property type="project" value="InterPro"/>
</dbReference>
<keyword evidence="7" id="KW-0053">Apoptosis</keyword>
<evidence type="ECO:0000256" key="7">
    <source>
        <dbReference type="ARBA" id="ARBA00022703"/>
    </source>
</evidence>
<keyword evidence="11" id="KW-0865">Zymogen</keyword>
<reference evidence="22 23" key="1">
    <citation type="submission" date="2019-01" db="EMBL/GenBank/DDBJ databases">
        <title>A chromosome-scale genome assembly of the yellow perch, Perca flavescens.</title>
        <authorList>
            <person name="Feron R."/>
            <person name="Morvezen R."/>
            <person name="Bestin A."/>
            <person name="Haffray P."/>
            <person name="Klopp C."/>
            <person name="Zahm M."/>
            <person name="Cabau C."/>
            <person name="Roques C."/>
            <person name="Donnadieu C."/>
            <person name="Bouchez O."/>
            <person name="Christie M."/>
            <person name="Larson W."/>
            <person name="Guiguen Y."/>
        </authorList>
    </citation>
    <scope>NUCLEOTIDE SEQUENCE [LARGE SCALE GENOMIC DNA]</scope>
    <source>
        <strain evidence="22">YP-PL-M2</strain>
        <tissue evidence="22">Blood</tissue>
    </source>
</reference>
<dbReference type="GO" id="GO:0032991">
    <property type="term" value="C:protein-containing complex"/>
    <property type="evidence" value="ECO:0007669"/>
    <property type="project" value="UniProtKB-ARBA"/>
</dbReference>
<comment type="subcellular location">
    <subcellularLocation>
        <location evidence="2">Cytoplasm</location>
    </subcellularLocation>
    <subcellularLocation>
        <location evidence="1">Nucleus</location>
    </subcellularLocation>
</comment>
<dbReference type="PROSITE" id="PS50208">
    <property type="entry name" value="CASPASE_P20"/>
    <property type="match status" value="1"/>
</dbReference>
<evidence type="ECO:0000259" key="20">
    <source>
        <dbReference type="PROSITE" id="PS50207"/>
    </source>
</evidence>
<dbReference type="GO" id="GO:0051604">
    <property type="term" value="P:protein maturation"/>
    <property type="evidence" value="ECO:0007669"/>
    <property type="project" value="UniProtKB-ARBA"/>
</dbReference>
<dbReference type="InterPro" id="IPR001875">
    <property type="entry name" value="DED_dom"/>
</dbReference>
<dbReference type="Proteomes" id="UP000295070">
    <property type="component" value="Chromosome 11"/>
</dbReference>
<feature type="domain" description="Caspase family p10" evidence="20">
    <location>
        <begin position="600"/>
        <end position="689"/>
    </location>
</feature>
<protein>
    <recommendedName>
        <fullName evidence="15">Caspase-8</fullName>
        <ecNumber evidence="14">3.4.22.61</ecNumber>
    </recommendedName>
</protein>
<evidence type="ECO:0000256" key="5">
    <source>
        <dbReference type="ARBA" id="ARBA00022553"/>
    </source>
</evidence>
<evidence type="ECO:0000313" key="23">
    <source>
        <dbReference type="Proteomes" id="UP000295070"/>
    </source>
</evidence>
<evidence type="ECO:0000256" key="4">
    <source>
        <dbReference type="ARBA" id="ARBA00022490"/>
    </source>
</evidence>
<evidence type="ECO:0000256" key="9">
    <source>
        <dbReference type="ARBA" id="ARBA00022801"/>
    </source>
</evidence>
<evidence type="ECO:0000256" key="18">
    <source>
        <dbReference type="SAM" id="SignalP"/>
    </source>
</evidence>
<evidence type="ECO:0000259" key="19">
    <source>
        <dbReference type="PROSITE" id="PS50168"/>
    </source>
</evidence>
<dbReference type="FunFam" id="1.10.533.10:FF:000016">
    <property type="entry name" value="CASP8 and FADD-like apoptosis regulator"/>
    <property type="match status" value="1"/>
</dbReference>
<dbReference type="SMART" id="SM00115">
    <property type="entry name" value="CASc"/>
    <property type="match status" value="1"/>
</dbReference>
<dbReference type="Gene3D" id="3.40.50.1460">
    <property type="match status" value="1"/>
</dbReference>
<keyword evidence="8" id="KW-0677">Repeat</keyword>
<feature type="domain" description="Caspase family p20" evidence="21">
    <location>
        <begin position="449"/>
        <end position="576"/>
    </location>
</feature>
<keyword evidence="18" id="KW-0732">Signal</keyword>
<organism evidence="22 23">
    <name type="scientific">Perca flavescens</name>
    <name type="common">American yellow perch</name>
    <name type="synonym">Morone flavescens</name>
    <dbReference type="NCBI Taxonomy" id="8167"/>
    <lineage>
        <taxon>Eukaryota</taxon>
        <taxon>Metazoa</taxon>
        <taxon>Chordata</taxon>
        <taxon>Craniata</taxon>
        <taxon>Vertebrata</taxon>
        <taxon>Euteleostomi</taxon>
        <taxon>Actinopterygii</taxon>
        <taxon>Neopterygii</taxon>
        <taxon>Teleostei</taxon>
        <taxon>Neoteleostei</taxon>
        <taxon>Acanthomorphata</taxon>
        <taxon>Eupercaria</taxon>
        <taxon>Perciformes</taxon>
        <taxon>Percoidei</taxon>
        <taxon>Percidae</taxon>
        <taxon>Percinae</taxon>
        <taxon>Perca</taxon>
    </lineage>
</organism>
<feature type="domain" description="DED" evidence="19">
    <location>
        <begin position="226"/>
        <end position="293"/>
    </location>
</feature>
<evidence type="ECO:0000256" key="11">
    <source>
        <dbReference type="ARBA" id="ARBA00023145"/>
    </source>
</evidence>
<dbReference type="GO" id="GO:0043065">
    <property type="term" value="P:positive regulation of apoptotic process"/>
    <property type="evidence" value="ECO:0007669"/>
    <property type="project" value="UniProtKB-ARBA"/>
</dbReference>
<comment type="catalytic activity">
    <reaction evidence="13">
        <text>Strict requirement for Asp at position P1 and has a preferred cleavage sequence of (Leu/Asp/Val)-Glu-Thr-Asp-|-(Gly/Ser/Ala).</text>
        <dbReference type="EC" id="3.4.22.61"/>
    </reaction>
</comment>
<keyword evidence="6" id="KW-0645">Protease</keyword>
<feature type="region of interest" description="Disordered" evidence="17">
    <location>
        <begin position="312"/>
        <end position="339"/>
    </location>
</feature>
<dbReference type="SUPFAM" id="SSF47986">
    <property type="entry name" value="DEATH domain"/>
    <property type="match status" value="2"/>
</dbReference>
<dbReference type="SMART" id="SM00031">
    <property type="entry name" value="DED"/>
    <property type="match status" value="2"/>
</dbReference>
<dbReference type="InterPro" id="IPR016129">
    <property type="entry name" value="Caspase_his_AS"/>
</dbReference>
<dbReference type="PROSITE" id="PS01122">
    <property type="entry name" value="CASPASE_CYS"/>
    <property type="match status" value="1"/>
</dbReference>
<proteinExistence type="inferred from homology"/>
<dbReference type="GO" id="GO:0006508">
    <property type="term" value="P:proteolysis"/>
    <property type="evidence" value="ECO:0007669"/>
    <property type="project" value="UniProtKB-KW"/>
</dbReference>
<comment type="caution">
    <text evidence="22">The sequence shown here is derived from an EMBL/GenBank/DDBJ whole genome shotgun (WGS) entry which is preliminary data.</text>
</comment>
<keyword evidence="4" id="KW-0963">Cytoplasm</keyword>
<dbReference type="InterPro" id="IPR029030">
    <property type="entry name" value="Caspase-like_dom_sf"/>
</dbReference>
<feature type="chain" id="PRO_5019836544" description="Caspase-8" evidence="18">
    <location>
        <begin position="27"/>
        <end position="699"/>
    </location>
</feature>
<dbReference type="Gene3D" id="1.10.533.10">
    <property type="entry name" value="Death Domain, Fas"/>
    <property type="match status" value="2"/>
</dbReference>
<dbReference type="CDD" id="cd08334">
    <property type="entry name" value="DED_Caspase_8_10_r2"/>
    <property type="match status" value="1"/>
</dbReference>